<feature type="region of interest" description="Disordered" evidence="1">
    <location>
        <begin position="1611"/>
        <end position="1632"/>
    </location>
</feature>
<protein>
    <submittedName>
        <fullName evidence="3">RNF17 protein</fullName>
    </submittedName>
</protein>
<name>A0A8J9YP66_BRALA</name>
<feature type="compositionally biased region" description="Polar residues" evidence="1">
    <location>
        <begin position="1318"/>
        <end position="1333"/>
    </location>
</feature>
<dbReference type="PANTHER" id="PTHR16442">
    <property type="entry name" value="RING FINGER PROTEIN 17"/>
    <property type="match status" value="1"/>
</dbReference>
<dbReference type="SUPFAM" id="SSF63748">
    <property type="entry name" value="Tudor/PWWP/MBT"/>
    <property type="match status" value="5"/>
</dbReference>
<dbReference type="Gene3D" id="2.40.50.90">
    <property type="match status" value="5"/>
</dbReference>
<feature type="domain" description="Tudor" evidence="2">
    <location>
        <begin position="1713"/>
        <end position="1774"/>
    </location>
</feature>
<keyword evidence="4" id="KW-1185">Reference proteome</keyword>
<evidence type="ECO:0000256" key="1">
    <source>
        <dbReference type="SAM" id="MobiDB-lite"/>
    </source>
</evidence>
<dbReference type="FunFam" id="2.30.30.140:FF:000018">
    <property type="entry name" value="Serine/threonine-protein kinase 31"/>
    <property type="match status" value="4"/>
</dbReference>
<dbReference type="Proteomes" id="UP000838412">
    <property type="component" value="Chromosome 1"/>
</dbReference>
<dbReference type="Gene3D" id="2.30.30.140">
    <property type="match status" value="5"/>
</dbReference>
<dbReference type="Pfam" id="PF00567">
    <property type="entry name" value="TUDOR"/>
    <property type="match status" value="5"/>
</dbReference>
<accession>A0A8J9YP66</accession>
<feature type="domain" description="Tudor" evidence="2">
    <location>
        <begin position="1153"/>
        <end position="1212"/>
    </location>
</feature>
<dbReference type="PROSITE" id="PS50304">
    <property type="entry name" value="TUDOR"/>
    <property type="match status" value="5"/>
</dbReference>
<dbReference type="PANTHER" id="PTHR16442:SF1">
    <property type="entry name" value="RING FINGER PROTEIN 17"/>
    <property type="match status" value="1"/>
</dbReference>
<feature type="domain" description="Tudor" evidence="2">
    <location>
        <begin position="876"/>
        <end position="935"/>
    </location>
</feature>
<evidence type="ECO:0000259" key="2">
    <source>
        <dbReference type="PROSITE" id="PS50304"/>
    </source>
</evidence>
<dbReference type="InterPro" id="IPR002999">
    <property type="entry name" value="Tudor"/>
</dbReference>
<organism evidence="3 4">
    <name type="scientific">Branchiostoma lanceolatum</name>
    <name type="common">Common lancelet</name>
    <name type="synonym">Amphioxus lanceolatum</name>
    <dbReference type="NCBI Taxonomy" id="7740"/>
    <lineage>
        <taxon>Eukaryota</taxon>
        <taxon>Metazoa</taxon>
        <taxon>Chordata</taxon>
        <taxon>Cephalochordata</taxon>
        <taxon>Leptocardii</taxon>
        <taxon>Amphioxiformes</taxon>
        <taxon>Branchiostomatidae</taxon>
        <taxon>Branchiostoma</taxon>
    </lineage>
</organism>
<evidence type="ECO:0000313" key="3">
    <source>
        <dbReference type="EMBL" id="CAH1225511.1"/>
    </source>
</evidence>
<feature type="region of interest" description="Disordered" evidence="1">
    <location>
        <begin position="69"/>
        <end position="122"/>
    </location>
</feature>
<feature type="compositionally biased region" description="Polar residues" evidence="1">
    <location>
        <begin position="95"/>
        <end position="104"/>
    </location>
</feature>
<dbReference type="SMART" id="SM00333">
    <property type="entry name" value="TUDOR"/>
    <property type="match status" value="5"/>
</dbReference>
<feature type="compositionally biased region" description="Acidic residues" evidence="1">
    <location>
        <begin position="1623"/>
        <end position="1632"/>
    </location>
</feature>
<proteinExistence type="predicted"/>
<feature type="domain" description="Tudor" evidence="2">
    <location>
        <begin position="177"/>
        <end position="250"/>
    </location>
</feature>
<dbReference type="InterPro" id="IPR035437">
    <property type="entry name" value="SNase_OB-fold_sf"/>
</dbReference>
<feature type="compositionally biased region" description="Basic residues" evidence="1">
    <location>
        <begin position="113"/>
        <end position="122"/>
    </location>
</feature>
<feature type="domain" description="Tudor" evidence="2">
    <location>
        <begin position="1421"/>
        <end position="1479"/>
    </location>
</feature>
<gene>
    <name evidence="3" type="primary">RNF17</name>
    <name evidence="3" type="ORF">BLAG_LOCUS162</name>
</gene>
<reference evidence="3" key="1">
    <citation type="submission" date="2022-01" db="EMBL/GenBank/DDBJ databases">
        <authorList>
            <person name="Braso-Vives M."/>
        </authorList>
    </citation>
    <scope>NUCLEOTIDE SEQUENCE</scope>
</reference>
<feature type="region of interest" description="Disordered" evidence="1">
    <location>
        <begin position="1054"/>
        <end position="1092"/>
    </location>
</feature>
<sequence>MKIVDKLSSADDLPCCAVASDQKRPAIQCSLDKSLVEVISSYGTVESKSNPRYNLRRISEVTPEWVQQMPVQPAENSHADLNGAESDSSVDRFGSQDSSQGGEDTSSKDSSPKQKRKQRVRTSWKPSRWELVFVTHIKHPCHFLVQRLSDNDRVDAMMKAINRFCNGQEPEHVNLDSMAVGDLCLAQYSFDHKWYRGRIRTISGGASDESSDSGADKKEPMVEVAYVDYGNSELVPVRRLRKMPQRFQTIPEMSMCCSLVDIVPIDKETGKWSQEAIQAFAKMVGDKPVLLKIQNHSGSLLYVDLHKPPNEDIDTDMPVSLRDALVFLEVAYLRSPHSVPSFTASVLQPRRKFLPAEPLLQGQDIPVLGSHVAGPDLFYVQVGQDIPVLGSHVAGPDLFYVQVGQDIPVLGSHVAGPDLFYVQVGQDIPVLGSHVAGPDLFYVQVGQDIPVLGSHVAGPDLFYVQVGQDIPVLGSHVAGPDLFYVQVGQDIPVLGSHVAGPDLFYVQVGQDIPVLGSHVAGPDLFYVQVGQDIPVLGSHVAGPDLFYVQVGQDIPVLGSHVAGPDLFYVQVGQDIPVLGSHVAGPDLFYVQVGQDIPVLGSHVAGPDLFYVQVGQDIPVLGSHVAGPDLFYVQVGQDIPVLGSHVAGPDLFYVQVGQDIPVLGSHVAGPDLFYVQVGQDIPVLGSHVAGPDLFYVQVGQDIPVLGSHVAGPDLFYVQVGQDIPVLGSHVAGPDLFYVQVGQDIPVLGSHVAGPDLFYVQVGQDIPVLGSHVAGPDLFYVQVGQDIPVLGSHVAGPDLFYVQVGQDIPVLGSHVAGPDLFYVQVGQDIPVLGSHVAGPGLFYVQVISAAEAQYMRDMMAQMQELYNKEQGEEWGILCPHEGMVLVAKYEEDNLWYRAQVVDLPGNKQVDITYVDFGNSARVTCSQLKKIPDRFLKLPIQAVPCVLADVEPLDLSKGWSDEARILFNQLALFKSLVVHVKGKTADSRLNVLLYDSLDKQTCINRLLAEEGHGTYTGQAPIQTTVPLPVAEVPVSSDVQIPEEPAGTDLQEVPLTHSSSVELEPPVTTVTQPPDPQPPREIAKRPETPTNDTDLNMETCKAPPIQEGENCLPVVVCHVDSPAQVFVQLASGGDDGLDSLMSEIDEYYKESEPSLISWKEHDICCVKYSVDNRWYRARVYSCKGNNSFEVFHPDYGSREVVSADSLRPLLEKFQFQPAFSICCHLANLVPAGGKDTWTATACEFLSSLVTNVACTLVTKGPVEEGSLPADLLYEHKVQETALTAAKSSLISVSQSLIHEGLALRNKRTNRSLKSESVAEPQPSENTATVDHNYNVKNISGEPLASGDADKAPEEEEEIAEKWRYRKPDVPATEQFPVAITFINSKAIIYGQEVKQDNSTLEDLMLTLQKQNEMPPELTNGNSCYKWKVGEPCQAQFTQDQHWYRAKVLNQSEQGVEVQYVDFGNTEVLPAHSLRRLAMGNLMAVPQQCLEMELFGVWPISPDGAWPTEAILFLLENVMGQTCLAVLKSKPSKGPLRVELVLGDGQNVGEMMVNKGLAAPGRKPCGESMYPVKLWNSLPQDIVNLKDPQNFKLGEEVAELLDSLKAVQKSVPALKGVPAEEHGYQTPSDDDSSSDEDDVAYCPPFAPAILPPPGQHFKINITHVDQPNQMYFQRVMSDDAEDSGEDPTLEEAHRQLMMLETISEEIVAQVDTFPPLDNIIAGMACCACYTMDDSWYRAQVISIQSLGPLAVWVLYVDYGTSELLMADRLKQLPERYQNLPMQATKCTLLGVQPAELTGQESGLLPESTWTHQALKIMITAVDNKVLTACIKDPGPPPSLLLFESISPKPRLVVQSLVEQGLAVPDTTGLEGLEWVLDNMSTPQSPESADEPLEQEVD</sequence>
<dbReference type="OrthoDB" id="5800423at2759"/>
<evidence type="ECO:0000313" key="4">
    <source>
        <dbReference type="Proteomes" id="UP000838412"/>
    </source>
</evidence>
<feature type="region of interest" description="Disordered" evidence="1">
    <location>
        <begin position="1304"/>
        <end position="1353"/>
    </location>
</feature>
<dbReference type="EMBL" id="OV696686">
    <property type="protein sequence ID" value="CAH1225511.1"/>
    <property type="molecule type" value="Genomic_DNA"/>
</dbReference>